<gene>
    <name evidence="2" type="ORF">ULVI_09810</name>
</gene>
<dbReference type="AlphaFoldDB" id="A0A167HQR7"/>
<keyword evidence="1" id="KW-0732">Signal</keyword>
<dbReference type="STRING" id="1763537.ULVI_09810"/>
<feature type="signal peptide" evidence="1">
    <location>
        <begin position="1"/>
        <end position="24"/>
    </location>
</feature>
<evidence type="ECO:0000256" key="1">
    <source>
        <dbReference type="SAM" id="SignalP"/>
    </source>
</evidence>
<proteinExistence type="predicted"/>
<dbReference type="Pfam" id="PF09912">
    <property type="entry name" value="DUF2141"/>
    <property type="match status" value="1"/>
</dbReference>
<accession>A0A167HQR7</accession>
<dbReference type="EMBL" id="LRXL01000037">
    <property type="protein sequence ID" value="OAB78867.1"/>
    <property type="molecule type" value="Genomic_DNA"/>
</dbReference>
<keyword evidence="3" id="KW-1185">Reference proteome</keyword>
<protein>
    <recommendedName>
        <fullName evidence="4">DUF2141 domain-containing protein</fullName>
    </recommendedName>
</protein>
<feature type="chain" id="PRO_5007887740" description="DUF2141 domain-containing protein" evidence="1">
    <location>
        <begin position="25"/>
        <end position="138"/>
    </location>
</feature>
<name>A0A167HQR7_9FLAO</name>
<dbReference type="Proteomes" id="UP000077013">
    <property type="component" value="Unassembled WGS sequence"/>
</dbReference>
<comment type="caution">
    <text evidence="2">The sequence shown here is derived from an EMBL/GenBank/DDBJ whole genome shotgun (WGS) entry which is preliminary data.</text>
</comment>
<reference evidence="2 3" key="1">
    <citation type="submission" date="2016-02" db="EMBL/GenBank/DDBJ databases">
        <title>Ulvibacter sp. LPB0005, isolated from Thais luteostoma.</title>
        <authorList>
            <person name="Shin S.-K."/>
            <person name="Yi H."/>
        </authorList>
    </citation>
    <scope>NUCLEOTIDE SEQUENCE [LARGE SCALE GENOMIC DNA]</scope>
    <source>
        <strain evidence="2 3">LPB0005</strain>
    </source>
</reference>
<evidence type="ECO:0000313" key="2">
    <source>
        <dbReference type="EMBL" id="OAB78867.1"/>
    </source>
</evidence>
<dbReference type="RefSeq" id="WP_068592282.1">
    <property type="nucleotide sequence ID" value="NZ_LRXL01000037.1"/>
</dbReference>
<sequence>MQTVLTYLALLLTTWFLGAQNSVAVTITGFDSNNGNVKIGLYNSEDSFLKSPFKAATKPVVGEKVQITFTNIPEGVYAISVFHDEDADHIFDMYLGLLPAEDYGTSNNAFNPFGPPQWKNAVFEVGTGDVVQQEIRIR</sequence>
<evidence type="ECO:0000313" key="3">
    <source>
        <dbReference type="Proteomes" id="UP000077013"/>
    </source>
</evidence>
<evidence type="ECO:0008006" key="4">
    <source>
        <dbReference type="Google" id="ProtNLM"/>
    </source>
</evidence>
<dbReference type="OrthoDB" id="9788332at2"/>
<organism evidence="2 3">
    <name type="scientific">Cochleicola gelatinilyticus</name>
    <dbReference type="NCBI Taxonomy" id="1763537"/>
    <lineage>
        <taxon>Bacteria</taxon>
        <taxon>Pseudomonadati</taxon>
        <taxon>Bacteroidota</taxon>
        <taxon>Flavobacteriia</taxon>
        <taxon>Flavobacteriales</taxon>
        <taxon>Flavobacteriaceae</taxon>
        <taxon>Cochleicola</taxon>
    </lineage>
</organism>
<dbReference type="InterPro" id="IPR018673">
    <property type="entry name" value="DUF2141"/>
</dbReference>